<name>A0ABU0TLZ3_9FLAO</name>
<dbReference type="InterPro" id="IPR013520">
    <property type="entry name" value="Ribonucl_H"/>
</dbReference>
<gene>
    <name evidence="2" type="ORF">QE404_003219</name>
</gene>
<evidence type="ECO:0000313" key="3">
    <source>
        <dbReference type="Proteomes" id="UP001225072"/>
    </source>
</evidence>
<dbReference type="EC" id="2.7.7.7" evidence="2"/>
<dbReference type="InterPro" id="IPR036397">
    <property type="entry name" value="RNaseH_sf"/>
</dbReference>
<dbReference type="InterPro" id="IPR012337">
    <property type="entry name" value="RNaseH-like_sf"/>
</dbReference>
<comment type="caution">
    <text evidence="2">The sequence shown here is derived from an EMBL/GenBank/DDBJ whole genome shotgun (WGS) entry which is preliminary data.</text>
</comment>
<dbReference type="Proteomes" id="UP001225072">
    <property type="component" value="Unassembled WGS sequence"/>
</dbReference>
<dbReference type="GO" id="GO:0003887">
    <property type="term" value="F:DNA-directed DNA polymerase activity"/>
    <property type="evidence" value="ECO:0007669"/>
    <property type="project" value="UniProtKB-EC"/>
</dbReference>
<dbReference type="PANTHER" id="PTHR30231">
    <property type="entry name" value="DNA POLYMERASE III SUBUNIT EPSILON"/>
    <property type="match status" value="1"/>
</dbReference>
<dbReference type="Gene3D" id="3.30.420.10">
    <property type="entry name" value="Ribonuclease H-like superfamily/Ribonuclease H"/>
    <property type="match status" value="1"/>
</dbReference>
<dbReference type="NCBIfam" id="TIGR00573">
    <property type="entry name" value="dnaq"/>
    <property type="match status" value="1"/>
</dbReference>
<dbReference type="PANTHER" id="PTHR30231:SF41">
    <property type="entry name" value="DNA POLYMERASE III SUBUNIT EPSILON"/>
    <property type="match status" value="1"/>
</dbReference>
<dbReference type="InterPro" id="IPR006054">
    <property type="entry name" value="DnaQ"/>
</dbReference>
<dbReference type="EMBL" id="JAUTAL010000001">
    <property type="protein sequence ID" value="MDQ1098072.1"/>
    <property type="molecule type" value="Genomic_DNA"/>
</dbReference>
<organism evidence="2 3">
    <name type="scientific">Chryseobacterium camelliae</name>
    <dbReference type="NCBI Taxonomy" id="1265445"/>
    <lineage>
        <taxon>Bacteria</taxon>
        <taxon>Pseudomonadati</taxon>
        <taxon>Bacteroidota</taxon>
        <taxon>Flavobacteriia</taxon>
        <taxon>Flavobacteriales</taxon>
        <taxon>Weeksellaceae</taxon>
        <taxon>Chryseobacterium group</taxon>
        <taxon>Chryseobacterium</taxon>
    </lineage>
</organism>
<keyword evidence="3" id="KW-1185">Reference proteome</keyword>
<dbReference type="Pfam" id="PF00929">
    <property type="entry name" value="RNase_T"/>
    <property type="match status" value="1"/>
</dbReference>
<accession>A0ABU0TLZ3</accession>
<keyword evidence="2" id="KW-0808">Transferase</keyword>
<dbReference type="SUPFAM" id="SSF53098">
    <property type="entry name" value="Ribonuclease H-like"/>
    <property type="match status" value="1"/>
</dbReference>
<evidence type="ECO:0000313" key="2">
    <source>
        <dbReference type="EMBL" id="MDQ1098072.1"/>
    </source>
</evidence>
<dbReference type="SMART" id="SM00479">
    <property type="entry name" value="EXOIII"/>
    <property type="match status" value="1"/>
</dbReference>
<dbReference type="CDD" id="cd06127">
    <property type="entry name" value="DEDDh"/>
    <property type="match status" value="1"/>
</dbReference>
<proteinExistence type="predicted"/>
<reference evidence="2 3" key="1">
    <citation type="submission" date="2023-07" db="EMBL/GenBank/DDBJ databases">
        <title>Functional and genomic diversity of the sorghum phyllosphere microbiome.</title>
        <authorList>
            <person name="Shade A."/>
        </authorList>
    </citation>
    <scope>NUCLEOTIDE SEQUENCE [LARGE SCALE GENOMIC DNA]</scope>
    <source>
        <strain evidence="2 3">SORGH_AS_1064</strain>
    </source>
</reference>
<keyword evidence="2" id="KW-0548">Nucleotidyltransferase</keyword>
<evidence type="ECO:0000259" key="1">
    <source>
        <dbReference type="SMART" id="SM00479"/>
    </source>
</evidence>
<protein>
    <submittedName>
        <fullName evidence="2">DNA polymerase-3 subunit epsilon</fullName>
        <ecNumber evidence="2">2.7.7.7</ecNumber>
    </submittedName>
</protein>
<feature type="domain" description="Exonuclease" evidence="1">
    <location>
        <begin position="12"/>
        <end position="177"/>
    </location>
</feature>
<sequence>MAQAAVKREPRMYSIIDIESNGAGYRKECIIDIAIYRYDGQKIVDQFISLVNPESDITPFVQRLTGITPKMVKTAPKFHEIAKRVIEITQNTTLVGHNIEFDYRMLRQSFQSLGYTFEINTLDTIPLAKKLIPDEVSYSLGKLVKSLGIPLVSHHRADGDARATLELFRLLILKDTENEIISKQYEETNAKSYVNKIRILTQDLPNEKGFVYFQSGNGDIIFSDHVQNINKFSKKIFNSKSKRWEEVQAQVQQINYEITGIDIIAKLILSSRNIRKREHLPFGLYYRNDTYVVEKNKLNKTERPILKFKSFTQGSKAVQFITSQDEFSDVNSLRNMIDFKKRNELWLGTGRRLGEKLFLIIENGRVASYGFYELFTQIQTMSKLSKLKIDLPLQTPDLNNELQLALLRGDFETLPLPK</sequence>